<evidence type="ECO:0000313" key="2">
    <source>
        <dbReference type="EMBL" id="MBS9476417.1"/>
    </source>
</evidence>
<feature type="transmembrane region" description="Helical" evidence="1">
    <location>
        <begin position="187"/>
        <end position="206"/>
    </location>
</feature>
<sequence>MNWMQLIVGEYWVLVGLFALVPLLTGALVYWVAVLPRFVRWFEPKDLATSYLGALTLPFALFLAFMMSDIWQRETKFALTVLQEVQRLDSLLDVARICGAPCQAVDDAVGAYARSLSQNEWDEGWTHPQAAVSARFETLVAAITEVERRADVAGHLRAAMLTGQGELRRLRTDRYFILHVDLAPHRWAVVLLLGVLSQIGLAALHVGKRPQLIIGLATFSIAFAVTLAYTVALAWPTVDENIIPREELTRVLAP</sequence>
<protein>
    <submittedName>
        <fullName evidence="2">DUF4239 domain-containing protein</fullName>
    </submittedName>
</protein>
<comment type="caution">
    <text evidence="2">The sequence shown here is derived from an EMBL/GenBank/DDBJ whole genome shotgun (WGS) entry which is preliminary data.</text>
</comment>
<reference evidence="2" key="1">
    <citation type="submission" date="2021-05" db="EMBL/GenBank/DDBJ databases">
        <authorList>
            <person name="Sun Q."/>
            <person name="Inoue M."/>
        </authorList>
    </citation>
    <scope>NUCLEOTIDE SEQUENCE</scope>
    <source>
        <strain evidence="2">VKM B-3255</strain>
    </source>
</reference>
<evidence type="ECO:0000313" key="3">
    <source>
        <dbReference type="Proteomes" id="UP001166585"/>
    </source>
</evidence>
<feature type="transmembrane region" description="Helical" evidence="1">
    <location>
        <begin position="212"/>
        <end position="235"/>
    </location>
</feature>
<feature type="transmembrane region" description="Helical" evidence="1">
    <location>
        <begin position="48"/>
        <end position="67"/>
    </location>
</feature>
<dbReference type="Pfam" id="PF14023">
    <property type="entry name" value="Bestrophin-like"/>
    <property type="match status" value="1"/>
</dbReference>
<gene>
    <name evidence="2" type="ORF">KIP89_04780</name>
</gene>
<keyword evidence="1" id="KW-1133">Transmembrane helix</keyword>
<dbReference type="RefSeq" id="WP_213754257.1">
    <property type="nucleotide sequence ID" value="NZ_JAHCQH010000014.1"/>
</dbReference>
<feature type="transmembrane region" description="Helical" evidence="1">
    <location>
        <begin position="12"/>
        <end position="33"/>
    </location>
</feature>
<keyword evidence="3" id="KW-1185">Reference proteome</keyword>
<dbReference type="Proteomes" id="UP001166585">
    <property type="component" value="Unassembled WGS sequence"/>
</dbReference>
<evidence type="ECO:0000256" key="1">
    <source>
        <dbReference type="SAM" id="Phobius"/>
    </source>
</evidence>
<dbReference type="InterPro" id="IPR025333">
    <property type="entry name" value="DUF4239"/>
</dbReference>
<dbReference type="EMBL" id="JAHCQH010000014">
    <property type="protein sequence ID" value="MBS9476417.1"/>
    <property type="molecule type" value="Genomic_DNA"/>
</dbReference>
<name>A0ABS5R5D1_9HYPH</name>
<accession>A0ABS5R5D1</accession>
<organism evidence="2 3">
    <name type="scientific">Ancylobacter radicis</name>
    <dbReference type="NCBI Taxonomy" id="2836179"/>
    <lineage>
        <taxon>Bacteria</taxon>
        <taxon>Pseudomonadati</taxon>
        <taxon>Pseudomonadota</taxon>
        <taxon>Alphaproteobacteria</taxon>
        <taxon>Hyphomicrobiales</taxon>
        <taxon>Xanthobacteraceae</taxon>
        <taxon>Ancylobacter</taxon>
    </lineage>
</organism>
<keyword evidence="1" id="KW-0812">Transmembrane</keyword>
<proteinExistence type="predicted"/>
<keyword evidence="1" id="KW-0472">Membrane</keyword>